<feature type="transmembrane region" description="Helical" evidence="2">
    <location>
        <begin position="58"/>
        <end position="77"/>
    </location>
</feature>
<dbReference type="AlphaFoldDB" id="A0A917Q4W5"/>
<sequence length="100" mass="10623">MATMVHSERRPDEGYSPDMDGKTHEQTYDGFIVFTTLTSIVVGCWVMALALGGVKEAWFTGIVGVVASMVAGAIGALFPKVGWRAPAVVFGLMIVAFVLA</sequence>
<keyword evidence="2" id="KW-0472">Membrane</keyword>
<dbReference type="Gene3D" id="1.20.5.160">
    <property type="entry name" value="Bacterial aa3 type cytochrome c oxidase subunit IV"/>
    <property type="match status" value="1"/>
</dbReference>
<dbReference type="InterPro" id="IPR012422">
    <property type="entry name" value="Cyt_c_oxidase_su4_bac-aa3"/>
</dbReference>
<dbReference type="Proteomes" id="UP000600449">
    <property type="component" value="Unassembled WGS sequence"/>
</dbReference>
<feature type="transmembrane region" description="Helical" evidence="2">
    <location>
        <begin position="31"/>
        <end position="51"/>
    </location>
</feature>
<dbReference type="EMBL" id="BMMF01000002">
    <property type="protein sequence ID" value="GGK22829.1"/>
    <property type="molecule type" value="Genomic_DNA"/>
</dbReference>
<keyword evidence="2" id="KW-1133">Transmembrane helix</keyword>
<keyword evidence="5" id="KW-1185">Reference proteome</keyword>
<feature type="transmembrane region" description="Helical" evidence="2">
    <location>
        <begin position="83"/>
        <end position="99"/>
    </location>
</feature>
<reference evidence="4 5" key="1">
    <citation type="journal article" date="2014" name="Int. J. Syst. Evol. Microbiol.">
        <title>Complete genome sequence of Corynebacterium casei LMG S-19264T (=DSM 44701T), isolated from a smear-ripened cheese.</title>
        <authorList>
            <consortium name="US DOE Joint Genome Institute (JGI-PGF)"/>
            <person name="Walter F."/>
            <person name="Albersmeier A."/>
            <person name="Kalinowski J."/>
            <person name="Ruckert C."/>
        </authorList>
    </citation>
    <scope>NUCLEOTIDE SEQUENCE [LARGE SCALE GENOMIC DNA]</scope>
    <source>
        <strain evidence="4 5">CGMCC 1.9161</strain>
    </source>
</reference>
<accession>A0A917Q4W5</accession>
<feature type="domain" description="Cytochrome c oxidase subunit IV bacterial aa3 type" evidence="3">
    <location>
        <begin position="19"/>
        <end position="51"/>
    </location>
</feature>
<feature type="region of interest" description="Disordered" evidence="1">
    <location>
        <begin position="1"/>
        <end position="22"/>
    </location>
</feature>
<evidence type="ECO:0000256" key="1">
    <source>
        <dbReference type="SAM" id="MobiDB-lite"/>
    </source>
</evidence>
<dbReference type="Pfam" id="PF07835">
    <property type="entry name" value="COX4_pro_2"/>
    <property type="match status" value="1"/>
</dbReference>
<organism evidence="4 5">
    <name type="scientific">Salinarimonas ramus</name>
    <dbReference type="NCBI Taxonomy" id="690164"/>
    <lineage>
        <taxon>Bacteria</taxon>
        <taxon>Pseudomonadati</taxon>
        <taxon>Pseudomonadota</taxon>
        <taxon>Alphaproteobacteria</taxon>
        <taxon>Hyphomicrobiales</taxon>
        <taxon>Salinarimonadaceae</taxon>
        <taxon>Salinarimonas</taxon>
    </lineage>
</organism>
<comment type="caution">
    <text evidence="4">The sequence shown here is derived from an EMBL/GenBank/DDBJ whole genome shotgun (WGS) entry which is preliminary data.</text>
</comment>
<proteinExistence type="predicted"/>
<evidence type="ECO:0000259" key="3">
    <source>
        <dbReference type="Pfam" id="PF07835"/>
    </source>
</evidence>
<evidence type="ECO:0000313" key="5">
    <source>
        <dbReference type="Proteomes" id="UP000600449"/>
    </source>
</evidence>
<gene>
    <name evidence="4" type="ORF">GCM10011322_06970</name>
</gene>
<evidence type="ECO:0000256" key="2">
    <source>
        <dbReference type="SAM" id="Phobius"/>
    </source>
</evidence>
<keyword evidence="2" id="KW-0812">Transmembrane</keyword>
<dbReference type="SUPFAM" id="SSF81469">
    <property type="entry name" value="Bacterial aa3 type cytochrome c oxidase subunit IV"/>
    <property type="match status" value="1"/>
</dbReference>
<dbReference type="InterPro" id="IPR036596">
    <property type="entry name" value="Cyt-C_aa3_sf"/>
</dbReference>
<dbReference type="RefSeq" id="WP_373290547.1">
    <property type="nucleotide sequence ID" value="NZ_BMMF01000002.1"/>
</dbReference>
<protein>
    <recommendedName>
        <fullName evidence="3">Cytochrome c oxidase subunit IV bacterial aa3 type domain-containing protein</fullName>
    </recommendedName>
</protein>
<evidence type="ECO:0000313" key="4">
    <source>
        <dbReference type="EMBL" id="GGK22829.1"/>
    </source>
</evidence>
<name>A0A917Q4W5_9HYPH</name>